<dbReference type="PRINTS" id="PR00315">
    <property type="entry name" value="ELONGATNFCT"/>
</dbReference>
<dbReference type="CDD" id="cd16260">
    <property type="entry name" value="EF4_III"/>
    <property type="match status" value="1"/>
</dbReference>
<dbReference type="CDD" id="cd03699">
    <property type="entry name" value="EF4_II"/>
    <property type="match status" value="1"/>
</dbReference>
<accession>A0ABU2QKD9</accession>
<dbReference type="Gene3D" id="3.30.70.870">
    <property type="entry name" value="Elongation Factor G (Translational Gtpase), domain 3"/>
    <property type="match status" value="1"/>
</dbReference>
<dbReference type="InterPro" id="IPR000795">
    <property type="entry name" value="T_Tr_GTP-bd_dom"/>
</dbReference>
<dbReference type="SUPFAM" id="SSF50447">
    <property type="entry name" value="Translation proteins"/>
    <property type="match status" value="1"/>
</dbReference>
<dbReference type="GO" id="GO:0016787">
    <property type="term" value="F:hydrolase activity"/>
    <property type="evidence" value="ECO:0007669"/>
    <property type="project" value="UniProtKB-KW"/>
</dbReference>
<evidence type="ECO:0000256" key="6">
    <source>
        <dbReference type="ARBA" id="ARBA00023136"/>
    </source>
</evidence>
<keyword evidence="3 7" id="KW-0378">Hydrolase</keyword>
<feature type="binding site" evidence="7">
    <location>
        <begin position="29"/>
        <end position="34"/>
    </location>
    <ligand>
        <name>GTP</name>
        <dbReference type="ChEBI" id="CHEBI:37565"/>
    </ligand>
</feature>
<dbReference type="InterPro" id="IPR013842">
    <property type="entry name" value="LepA_CTD"/>
</dbReference>
<dbReference type="Pfam" id="PF00679">
    <property type="entry name" value="EFG_C"/>
    <property type="match status" value="1"/>
</dbReference>
<dbReference type="Pfam" id="PF03144">
    <property type="entry name" value="GTP_EFTU_D2"/>
    <property type="match status" value="1"/>
</dbReference>
<dbReference type="PANTHER" id="PTHR43512:SF4">
    <property type="entry name" value="TRANSLATION FACTOR GUF1 HOMOLOG, CHLOROPLASTIC"/>
    <property type="match status" value="1"/>
</dbReference>
<dbReference type="Proteomes" id="UP001180503">
    <property type="component" value="Unassembled WGS sequence"/>
</dbReference>
<keyword evidence="4 7" id="KW-0648">Protein biosynthesis</keyword>
<evidence type="ECO:0000256" key="3">
    <source>
        <dbReference type="ARBA" id="ARBA00022801"/>
    </source>
</evidence>
<dbReference type="Gene3D" id="3.30.70.2570">
    <property type="entry name" value="Elongation factor 4, C-terminal domain"/>
    <property type="match status" value="1"/>
</dbReference>
<protein>
    <recommendedName>
        <fullName evidence="7">Elongation factor 4</fullName>
        <shortName evidence="7">EF-4</shortName>
        <ecNumber evidence="7">3.6.5.n1</ecNumber>
    </recommendedName>
    <alternativeName>
        <fullName evidence="7">Ribosomal back-translocase LepA</fullName>
    </alternativeName>
</protein>
<evidence type="ECO:0000313" key="9">
    <source>
        <dbReference type="EMBL" id="MDT0404918.1"/>
    </source>
</evidence>
<feature type="binding site" evidence="7">
    <location>
        <begin position="148"/>
        <end position="151"/>
    </location>
    <ligand>
        <name>GTP</name>
        <dbReference type="ChEBI" id="CHEBI:37565"/>
    </ligand>
</feature>
<dbReference type="NCBIfam" id="TIGR00231">
    <property type="entry name" value="small_GTP"/>
    <property type="match status" value="1"/>
</dbReference>
<keyword evidence="6 7" id="KW-0472">Membrane</keyword>
<dbReference type="InterPro" id="IPR027417">
    <property type="entry name" value="P-loop_NTPase"/>
</dbReference>
<dbReference type="PROSITE" id="PS51722">
    <property type="entry name" value="G_TR_2"/>
    <property type="match status" value="1"/>
</dbReference>
<dbReference type="GO" id="GO:0003746">
    <property type="term" value="F:translation elongation factor activity"/>
    <property type="evidence" value="ECO:0007669"/>
    <property type="project" value="UniProtKB-KW"/>
</dbReference>
<dbReference type="Gene3D" id="3.40.50.300">
    <property type="entry name" value="P-loop containing nucleotide triphosphate hydrolases"/>
    <property type="match status" value="1"/>
</dbReference>
<dbReference type="InterPro" id="IPR006297">
    <property type="entry name" value="EF-4"/>
</dbReference>
<dbReference type="EMBL" id="JAVRFB010000020">
    <property type="protein sequence ID" value="MDT0404918.1"/>
    <property type="molecule type" value="Genomic_DNA"/>
</dbReference>
<dbReference type="Gene3D" id="3.30.70.240">
    <property type="match status" value="1"/>
</dbReference>
<reference evidence="10" key="1">
    <citation type="submission" date="2023-07" db="EMBL/GenBank/DDBJ databases">
        <title>30 novel species of actinomycetes from the DSMZ collection.</title>
        <authorList>
            <person name="Nouioui I."/>
        </authorList>
    </citation>
    <scope>NUCLEOTIDE SEQUENCE [LARGE SCALE GENOMIC DNA]</scope>
    <source>
        <strain evidence="10">DSM 41635</strain>
    </source>
</reference>
<keyword evidence="7" id="KW-1003">Cell membrane</keyword>
<dbReference type="SUPFAM" id="SSF52540">
    <property type="entry name" value="P-loop containing nucleoside triphosphate hydrolases"/>
    <property type="match status" value="1"/>
</dbReference>
<keyword evidence="2 7" id="KW-0547">Nucleotide-binding</keyword>
<dbReference type="InterPro" id="IPR000640">
    <property type="entry name" value="EFG_V-like"/>
</dbReference>
<dbReference type="Pfam" id="PF06421">
    <property type="entry name" value="LepA_C"/>
    <property type="match status" value="1"/>
</dbReference>
<proteinExistence type="inferred from homology"/>
<comment type="subcellular location">
    <subcellularLocation>
        <location evidence="7">Cell membrane</location>
        <topology evidence="7">Peripheral membrane protein</topology>
        <orientation evidence="7">Cytoplasmic side</orientation>
    </subcellularLocation>
</comment>
<dbReference type="Pfam" id="PF00009">
    <property type="entry name" value="GTP_EFTU"/>
    <property type="match status" value="1"/>
</dbReference>
<dbReference type="InterPro" id="IPR005225">
    <property type="entry name" value="Small_GTP-bd"/>
</dbReference>
<dbReference type="InterPro" id="IPR004161">
    <property type="entry name" value="EFTu-like_2"/>
</dbReference>
<evidence type="ECO:0000256" key="5">
    <source>
        <dbReference type="ARBA" id="ARBA00023134"/>
    </source>
</evidence>
<dbReference type="InterPro" id="IPR035654">
    <property type="entry name" value="LepA_IV"/>
</dbReference>
<dbReference type="InterPro" id="IPR031157">
    <property type="entry name" value="G_TR_CS"/>
</dbReference>
<dbReference type="SUPFAM" id="SSF54980">
    <property type="entry name" value="EF-G C-terminal domain-like"/>
    <property type="match status" value="2"/>
</dbReference>
<name>A0ABU2QKD9_9ACTN</name>
<evidence type="ECO:0000256" key="7">
    <source>
        <dbReference type="HAMAP-Rule" id="MF_00071"/>
    </source>
</evidence>
<comment type="catalytic activity">
    <reaction evidence="7">
        <text>GTP + H2O = GDP + phosphate + H(+)</text>
        <dbReference type="Rhea" id="RHEA:19669"/>
        <dbReference type="ChEBI" id="CHEBI:15377"/>
        <dbReference type="ChEBI" id="CHEBI:15378"/>
        <dbReference type="ChEBI" id="CHEBI:37565"/>
        <dbReference type="ChEBI" id="CHEBI:43474"/>
        <dbReference type="ChEBI" id="CHEBI:58189"/>
        <dbReference type="EC" id="3.6.5.n1"/>
    </reaction>
</comment>
<evidence type="ECO:0000256" key="4">
    <source>
        <dbReference type="ARBA" id="ARBA00022917"/>
    </source>
</evidence>
<dbReference type="PROSITE" id="PS00301">
    <property type="entry name" value="G_TR_1"/>
    <property type="match status" value="1"/>
</dbReference>
<dbReference type="SMART" id="SM00838">
    <property type="entry name" value="EFG_C"/>
    <property type="match status" value="1"/>
</dbReference>
<dbReference type="InterPro" id="IPR035647">
    <property type="entry name" value="EFG_III/V"/>
</dbReference>
<sequence>MPATPSHVPEPSRTDPALIRNFCIIAHIDHGKSTLADRMLQLTGVVEQRQMRAQYLDRMDIERERGITIKSQAVRLPWAPTGDKGNPHILNMIDTPGHVDFTYEVSRSLAACEGTVLLVDAAQGIEAQTLANLYLAMENDLTIIPVLNKIDLPAAQPEKFAEELANLVGCDPDDVLKVSAKTGLGVEALLDRVVAEVPAPVGVKDAPARAMIFDSVYDSYRGVVTYVRVIDGQLNKRERIRMMSTGATHELLEIGTNSPEMLSADGLGVGEVGYLITGVKDVRQSKVGDTVTSMHKGAEEALGGYKDPRPMVFSGLYPLDGSDYPLLRDALDKLLLNDAALVYEPETSAALGFGFRVGFLGLLHLDVIRERLEREFGLDLIATAPNVVYRVIMEDGTEHVVTNPSEFPEGKIDEVYEPVVRATILAPTEFIGAIMELCQTRRGTLLGMDYLSEDRVEIRYTLPLAEIVFDFFDQLKSKTRGYASLDYEPTGEQTSSLVKVDILLHGDKVDAFSAITHKDAAYAYGVRLVAKLRELIPRQAFEVPIQAAIGSRVIARETIRAIRKDVLAKCYGGDISRKRKLLEKQKEGKKRMKMVGSVEVPQEAFIAVLSSDDAAGSGKGKK</sequence>
<evidence type="ECO:0000256" key="2">
    <source>
        <dbReference type="ARBA" id="ARBA00022741"/>
    </source>
</evidence>
<dbReference type="EC" id="3.6.5.n1" evidence="7"/>
<dbReference type="CDD" id="cd01890">
    <property type="entry name" value="LepA"/>
    <property type="match status" value="1"/>
</dbReference>
<evidence type="ECO:0000256" key="1">
    <source>
        <dbReference type="ARBA" id="ARBA00005454"/>
    </source>
</evidence>
<dbReference type="NCBIfam" id="TIGR01393">
    <property type="entry name" value="lepA"/>
    <property type="match status" value="1"/>
</dbReference>
<dbReference type="PANTHER" id="PTHR43512">
    <property type="entry name" value="TRANSLATION FACTOR GUF1-RELATED"/>
    <property type="match status" value="1"/>
</dbReference>
<feature type="domain" description="Tr-type G" evidence="8">
    <location>
        <begin position="17"/>
        <end position="201"/>
    </location>
</feature>
<dbReference type="Gene3D" id="2.40.30.10">
    <property type="entry name" value="Translation factors"/>
    <property type="match status" value="1"/>
</dbReference>
<comment type="similarity">
    <text evidence="1 7">Belongs to the TRAFAC class translation factor GTPase superfamily. Classic translation factor GTPase family. LepA subfamily.</text>
</comment>
<organism evidence="9 10">
    <name type="scientific">Streptomyces edwardsiae</name>
    <dbReference type="NCBI Taxonomy" id="3075527"/>
    <lineage>
        <taxon>Bacteria</taxon>
        <taxon>Bacillati</taxon>
        <taxon>Actinomycetota</taxon>
        <taxon>Actinomycetes</taxon>
        <taxon>Kitasatosporales</taxon>
        <taxon>Streptomycetaceae</taxon>
        <taxon>Streptomyces</taxon>
    </lineage>
</organism>
<dbReference type="CDD" id="cd03709">
    <property type="entry name" value="lepA_C"/>
    <property type="match status" value="1"/>
</dbReference>
<dbReference type="InterPro" id="IPR009000">
    <property type="entry name" value="Transl_B-barrel_sf"/>
</dbReference>
<gene>
    <name evidence="7 9" type="primary">lepA</name>
    <name evidence="9" type="ORF">RM528_24070</name>
</gene>
<evidence type="ECO:0000313" key="10">
    <source>
        <dbReference type="Proteomes" id="UP001180503"/>
    </source>
</evidence>
<keyword evidence="9" id="KW-0251">Elongation factor</keyword>
<dbReference type="HAMAP" id="MF_00071">
    <property type="entry name" value="LepA"/>
    <property type="match status" value="1"/>
</dbReference>
<comment type="function">
    <text evidence="7">Required for accurate and efficient protein synthesis under certain stress conditions. May act as a fidelity factor of the translation reaction, by catalyzing a one-codon backward translocation of tRNAs on improperly translocated ribosomes. Back-translocation proceeds from a post-translocation (POST) complex to a pre-translocation (PRE) complex, thus giving elongation factor G a second chance to translocate the tRNAs correctly. Binds to ribosomes in a GTP-dependent manner.</text>
</comment>
<comment type="caution">
    <text evidence="9">The sequence shown here is derived from an EMBL/GenBank/DDBJ whole genome shotgun (WGS) entry which is preliminary data.</text>
</comment>
<dbReference type="RefSeq" id="WP_030217871.1">
    <property type="nucleotide sequence ID" value="NZ_JAVRFB010000020.1"/>
</dbReference>
<dbReference type="InterPro" id="IPR038363">
    <property type="entry name" value="LepA_C_sf"/>
</dbReference>
<keyword evidence="5 7" id="KW-0342">GTP-binding</keyword>
<evidence type="ECO:0000259" key="8">
    <source>
        <dbReference type="PROSITE" id="PS51722"/>
    </source>
</evidence>